<name>A0A0N4U1B4_DRAME</name>
<gene>
    <name evidence="2" type="ORF">DME_LOCUS4745</name>
</gene>
<evidence type="ECO:0000313" key="3">
    <source>
        <dbReference type="Proteomes" id="UP000038040"/>
    </source>
</evidence>
<dbReference type="InterPro" id="IPR002110">
    <property type="entry name" value="Ankyrin_rpt"/>
</dbReference>
<dbReference type="Pfam" id="PF12796">
    <property type="entry name" value="Ank_2"/>
    <property type="match status" value="1"/>
</dbReference>
<dbReference type="WBParaSite" id="DME_0000038501-mRNA-1">
    <property type="protein sequence ID" value="DME_0000038501-mRNA-1"/>
    <property type="gene ID" value="DME_0000038501"/>
</dbReference>
<accession>A0A0N4U1B4</accession>
<dbReference type="Gene3D" id="1.25.40.20">
    <property type="entry name" value="Ankyrin repeat-containing domain"/>
    <property type="match status" value="1"/>
</dbReference>
<proteinExistence type="predicted"/>
<evidence type="ECO:0000256" key="1">
    <source>
        <dbReference type="PROSITE-ProRule" id="PRU00023"/>
    </source>
</evidence>
<protein>
    <submittedName>
        <fullName evidence="5">ANK_REP_REGION domain-containing protein</fullName>
    </submittedName>
</protein>
<dbReference type="SUPFAM" id="SSF48403">
    <property type="entry name" value="Ankyrin repeat"/>
    <property type="match status" value="1"/>
</dbReference>
<dbReference type="Proteomes" id="UP000274756">
    <property type="component" value="Unassembled WGS sequence"/>
</dbReference>
<dbReference type="OrthoDB" id="71307at2759"/>
<feature type="repeat" description="ANK" evidence="1">
    <location>
        <begin position="180"/>
        <end position="212"/>
    </location>
</feature>
<keyword evidence="4" id="KW-1185">Reference proteome</keyword>
<organism evidence="3 5">
    <name type="scientific">Dracunculus medinensis</name>
    <name type="common">Guinea worm</name>
    <dbReference type="NCBI Taxonomy" id="318479"/>
    <lineage>
        <taxon>Eukaryota</taxon>
        <taxon>Metazoa</taxon>
        <taxon>Ecdysozoa</taxon>
        <taxon>Nematoda</taxon>
        <taxon>Chromadorea</taxon>
        <taxon>Rhabditida</taxon>
        <taxon>Spirurina</taxon>
        <taxon>Dracunculoidea</taxon>
        <taxon>Dracunculidae</taxon>
        <taxon>Dracunculus</taxon>
    </lineage>
</organism>
<dbReference type="PROSITE" id="PS50297">
    <property type="entry name" value="ANK_REP_REGION"/>
    <property type="match status" value="1"/>
</dbReference>
<keyword evidence="1" id="KW-0040">ANK repeat</keyword>
<dbReference type="EMBL" id="UYYG01001150">
    <property type="protein sequence ID" value="VDN54772.1"/>
    <property type="molecule type" value="Genomic_DNA"/>
</dbReference>
<evidence type="ECO:0000313" key="5">
    <source>
        <dbReference type="WBParaSite" id="DME_0000038501-mRNA-1"/>
    </source>
</evidence>
<dbReference type="AlphaFoldDB" id="A0A0N4U1B4"/>
<reference evidence="5" key="1">
    <citation type="submission" date="2017-02" db="UniProtKB">
        <authorList>
            <consortium name="WormBaseParasite"/>
        </authorList>
    </citation>
    <scope>IDENTIFICATION</scope>
</reference>
<dbReference type="InterPro" id="IPR036770">
    <property type="entry name" value="Ankyrin_rpt-contain_sf"/>
</dbReference>
<evidence type="ECO:0000313" key="4">
    <source>
        <dbReference type="Proteomes" id="UP000274756"/>
    </source>
</evidence>
<dbReference type="Proteomes" id="UP000038040">
    <property type="component" value="Unplaced"/>
</dbReference>
<evidence type="ECO:0000313" key="2">
    <source>
        <dbReference type="EMBL" id="VDN54772.1"/>
    </source>
</evidence>
<dbReference type="SMART" id="SM00248">
    <property type="entry name" value="ANK"/>
    <property type="match status" value="2"/>
</dbReference>
<reference evidence="2 4" key="2">
    <citation type="submission" date="2018-11" db="EMBL/GenBank/DDBJ databases">
        <authorList>
            <consortium name="Pathogen Informatics"/>
        </authorList>
    </citation>
    <scope>NUCLEOTIDE SEQUENCE [LARGE SCALE GENOMIC DNA]</scope>
</reference>
<dbReference type="PROSITE" id="PS50088">
    <property type="entry name" value="ANK_REPEAT"/>
    <property type="match status" value="1"/>
</dbReference>
<sequence length="410" mass="47533">MLPVNFGTARPYRILREHLTGPISQKLSQFLNKVGVHGCTYVIQGELLTFCRRLQYIEVILKKSENGVVYQKMGEEELIRLMIAAIIKNFDQDLGNCSILHQLIVRRNKMQSCSERDHGSCKMLFSLLYWMPHKMRQNLLSRKIMSSGRTLVHFVAAVGDPCLMNVLRNFDFSVDVLDNYGNTPLFWALKHDSIEMVRRLLWYGSDISFKQSLSALITNSKVEKFFIARREALEILINEWINEFVSGVWTLNVDAAVSDVHFTRVLCEDLQSLDKKTIILFIIPCFYKNEDRFAAVKDPKLSRSSFYNKQTGDIIKIFKKRPRLMRENGDSDECIPLNAAFTIPHNGLFYAYEMPKVFKDTYKLQLTLNNLQQLESNAHAMLLAFRVLSCSAPLYSEWHLRYKCDKKKVA</sequence>